<gene>
    <name evidence="6" type="ORF">FE784_28400</name>
</gene>
<dbReference type="Gene3D" id="3.30.360.10">
    <property type="entry name" value="Dihydrodipicolinate Reductase, domain 2"/>
    <property type="match status" value="1"/>
</dbReference>
<evidence type="ECO:0000256" key="3">
    <source>
        <dbReference type="ARBA" id="ARBA00023002"/>
    </source>
</evidence>
<dbReference type="EMBL" id="VDCQ01000051">
    <property type="protein sequence ID" value="TNJ62949.1"/>
    <property type="molecule type" value="Genomic_DNA"/>
</dbReference>
<protein>
    <submittedName>
        <fullName evidence="6">Gfo/Idh/MocA family oxidoreductase</fullName>
    </submittedName>
</protein>
<dbReference type="SUPFAM" id="SSF51735">
    <property type="entry name" value="NAD(P)-binding Rossmann-fold domains"/>
    <property type="match status" value="1"/>
</dbReference>
<feature type="compositionally biased region" description="Basic and acidic residues" evidence="4">
    <location>
        <begin position="1"/>
        <end position="39"/>
    </location>
</feature>
<dbReference type="GO" id="GO:0005576">
    <property type="term" value="C:extracellular region"/>
    <property type="evidence" value="ECO:0007669"/>
    <property type="project" value="UniProtKB-SubCell"/>
</dbReference>
<comment type="subcellular location">
    <subcellularLocation>
        <location evidence="1">Secreted</location>
    </subcellularLocation>
</comment>
<reference evidence="6 7" key="1">
    <citation type="submission" date="2019-05" db="EMBL/GenBank/DDBJ databases">
        <title>We sequenced the genome of Paenibacillus hemerocallicola KCTC 33185 for further insight into its adaptation and study the phylogeny of Paenibacillus.</title>
        <authorList>
            <person name="Narsing Rao M.P."/>
        </authorList>
    </citation>
    <scope>NUCLEOTIDE SEQUENCE [LARGE SCALE GENOMIC DNA]</scope>
    <source>
        <strain evidence="6 7">KCTC 33185</strain>
    </source>
</reference>
<keyword evidence="2" id="KW-0964">Secreted</keyword>
<dbReference type="Pfam" id="PF01408">
    <property type="entry name" value="GFO_IDH_MocA"/>
    <property type="match status" value="1"/>
</dbReference>
<organism evidence="6 7">
    <name type="scientific">Paenibacillus hemerocallicola</name>
    <dbReference type="NCBI Taxonomy" id="1172614"/>
    <lineage>
        <taxon>Bacteria</taxon>
        <taxon>Bacillati</taxon>
        <taxon>Bacillota</taxon>
        <taxon>Bacilli</taxon>
        <taxon>Bacillales</taxon>
        <taxon>Paenibacillaceae</taxon>
        <taxon>Paenibacillus</taxon>
    </lineage>
</organism>
<dbReference type="InterPro" id="IPR000683">
    <property type="entry name" value="Gfo/Idh/MocA-like_OxRdtase_N"/>
</dbReference>
<evidence type="ECO:0000313" key="7">
    <source>
        <dbReference type="Proteomes" id="UP000307943"/>
    </source>
</evidence>
<dbReference type="AlphaFoldDB" id="A0A5C4T469"/>
<dbReference type="Pfam" id="PF22725">
    <property type="entry name" value="GFO_IDH_MocA_C3"/>
    <property type="match status" value="1"/>
</dbReference>
<sequence length="366" mass="40867">MSDHHVKSIVDMERDKGEVEIRSTRPRPDCGAPYRRDPHSALYDQNGKRRRPLEKYSERIVPHAGCIPMPQTGEGSQLKELTSALIGTGAIARSLHLPAHRRLTDSLLKWVCNTSAQSARSAAEEFGVPLWTVRLEDVLNDSSVDWVDVAVPNEHHEAVTIRCLEAGKHVLCQKPMAPTVEATERMTAAAERYGRQLGIYMCFRGDPAVRLIRDLVRQGRFGKLISLRGKMISDKGLQLQPGQWRMEGASGALDLLGVHLIDLFSWIYSEIEWAQAYSATLHAPMKGDDVTTAVYGLSGGVTAVLETTYCSYLNEHTPLYTLEVNGTDGTAVYAMDHGRLSLQLKEDYRSDSFTYQAGTWNSYKFE</sequence>
<feature type="domain" description="TGF-beta family profile" evidence="5">
    <location>
        <begin position="1"/>
        <end position="67"/>
    </location>
</feature>
<evidence type="ECO:0000256" key="4">
    <source>
        <dbReference type="SAM" id="MobiDB-lite"/>
    </source>
</evidence>
<dbReference type="PANTHER" id="PTHR43818">
    <property type="entry name" value="BCDNA.GH03377"/>
    <property type="match status" value="1"/>
</dbReference>
<evidence type="ECO:0000313" key="6">
    <source>
        <dbReference type="EMBL" id="TNJ62949.1"/>
    </source>
</evidence>
<dbReference type="InterPro" id="IPR001839">
    <property type="entry name" value="TGF-b_C"/>
</dbReference>
<dbReference type="PROSITE" id="PS51362">
    <property type="entry name" value="TGF_BETA_2"/>
    <property type="match status" value="1"/>
</dbReference>
<dbReference type="Gene3D" id="3.40.50.720">
    <property type="entry name" value="NAD(P)-binding Rossmann-like Domain"/>
    <property type="match status" value="1"/>
</dbReference>
<feature type="non-terminal residue" evidence="6">
    <location>
        <position position="366"/>
    </location>
</feature>
<keyword evidence="7" id="KW-1185">Reference proteome</keyword>
<dbReference type="OrthoDB" id="9815825at2"/>
<accession>A0A5C4T469</accession>
<evidence type="ECO:0000259" key="5">
    <source>
        <dbReference type="PROSITE" id="PS51362"/>
    </source>
</evidence>
<dbReference type="GO" id="GO:0008083">
    <property type="term" value="F:growth factor activity"/>
    <property type="evidence" value="ECO:0007669"/>
    <property type="project" value="InterPro"/>
</dbReference>
<name>A0A5C4T469_9BACL</name>
<dbReference type="PANTHER" id="PTHR43818:SF11">
    <property type="entry name" value="BCDNA.GH03377"/>
    <property type="match status" value="1"/>
</dbReference>
<dbReference type="InterPro" id="IPR055170">
    <property type="entry name" value="GFO_IDH_MocA-like_dom"/>
</dbReference>
<comment type="caution">
    <text evidence="6">The sequence shown here is derived from an EMBL/GenBank/DDBJ whole genome shotgun (WGS) entry which is preliminary data.</text>
</comment>
<dbReference type="GO" id="GO:0016491">
    <property type="term" value="F:oxidoreductase activity"/>
    <property type="evidence" value="ECO:0007669"/>
    <property type="project" value="UniProtKB-KW"/>
</dbReference>
<dbReference type="InterPro" id="IPR036291">
    <property type="entry name" value="NAD(P)-bd_dom_sf"/>
</dbReference>
<feature type="region of interest" description="Disordered" evidence="4">
    <location>
        <begin position="1"/>
        <end position="53"/>
    </location>
</feature>
<dbReference type="InterPro" id="IPR050463">
    <property type="entry name" value="Gfo/Idh/MocA_oxidrdct_glycsds"/>
</dbReference>
<evidence type="ECO:0000256" key="2">
    <source>
        <dbReference type="ARBA" id="ARBA00022525"/>
    </source>
</evidence>
<dbReference type="SUPFAM" id="SSF55347">
    <property type="entry name" value="Glyceraldehyde-3-phosphate dehydrogenase-like, C-terminal domain"/>
    <property type="match status" value="1"/>
</dbReference>
<dbReference type="Proteomes" id="UP000307943">
    <property type="component" value="Unassembled WGS sequence"/>
</dbReference>
<dbReference type="GO" id="GO:0000166">
    <property type="term" value="F:nucleotide binding"/>
    <property type="evidence" value="ECO:0007669"/>
    <property type="project" value="InterPro"/>
</dbReference>
<evidence type="ECO:0000256" key="1">
    <source>
        <dbReference type="ARBA" id="ARBA00004613"/>
    </source>
</evidence>
<keyword evidence="3" id="KW-0560">Oxidoreductase</keyword>
<proteinExistence type="predicted"/>